<evidence type="ECO:0000256" key="7">
    <source>
        <dbReference type="ARBA" id="ARBA00022605"/>
    </source>
</evidence>
<keyword evidence="6" id="KW-0963">Cytoplasm</keyword>
<dbReference type="Gene3D" id="1.10.3730.10">
    <property type="entry name" value="ProC C-terminal domain-like"/>
    <property type="match status" value="1"/>
</dbReference>
<dbReference type="FunFam" id="3.40.50.720:FF:000190">
    <property type="entry name" value="Pyrroline-5-carboxylate reductase"/>
    <property type="match status" value="1"/>
</dbReference>
<evidence type="ECO:0000256" key="1">
    <source>
        <dbReference type="ARBA" id="ARBA00004496"/>
    </source>
</evidence>
<evidence type="ECO:0000256" key="3">
    <source>
        <dbReference type="ARBA" id="ARBA00005525"/>
    </source>
</evidence>
<dbReference type="InterPro" id="IPR000304">
    <property type="entry name" value="Pyrroline-COOH_reductase"/>
</dbReference>
<dbReference type="AlphaFoldDB" id="A0A0P4W685"/>
<organism evidence="17">
    <name type="scientific">Scylla olivacea</name>
    <name type="common">Orange mud crab</name>
    <name type="synonym">Cancer olivacea</name>
    <dbReference type="NCBI Taxonomy" id="85551"/>
    <lineage>
        <taxon>Eukaryota</taxon>
        <taxon>Metazoa</taxon>
        <taxon>Ecdysozoa</taxon>
        <taxon>Arthropoda</taxon>
        <taxon>Crustacea</taxon>
        <taxon>Multicrustacea</taxon>
        <taxon>Malacostraca</taxon>
        <taxon>Eumalacostraca</taxon>
        <taxon>Eucarida</taxon>
        <taxon>Decapoda</taxon>
        <taxon>Pleocyemata</taxon>
        <taxon>Brachyura</taxon>
        <taxon>Eubrachyura</taxon>
        <taxon>Portunoidea</taxon>
        <taxon>Portunidae</taxon>
        <taxon>Portuninae</taxon>
        <taxon>Scylla</taxon>
    </lineage>
</organism>
<evidence type="ECO:0000256" key="13">
    <source>
        <dbReference type="PIRSR" id="PIRSR000193-1"/>
    </source>
</evidence>
<dbReference type="GO" id="GO:0004735">
    <property type="term" value="F:pyrroline-5-carboxylate reductase activity"/>
    <property type="evidence" value="ECO:0007669"/>
    <property type="project" value="UniProtKB-EC"/>
</dbReference>
<dbReference type="GO" id="GO:0055129">
    <property type="term" value="P:L-proline biosynthetic process"/>
    <property type="evidence" value="ECO:0007669"/>
    <property type="project" value="UniProtKB-UniPathway"/>
</dbReference>
<dbReference type="Gene3D" id="3.40.50.720">
    <property type="entry name" value="NAD(P)-binding Rossmann-like Domain"/>
    <property type="match status" value="1"/>
</dbReference>
<evidence type="ECO:0000256" key="5">
    <source>
        <dbReference type="ARBA" id="ARBA00021413"/>
    </source>
</evidence>
<keyword evidence="8 14" id="KW-0641">Proline biosynthesis</keyword>
<dbReference type="InterPro" id="IPR053790">
    <property type="entry name" value="P5CR-like_CS"/>
</dbReference>
<dbReference type="UniPathway" id="UPA00098">
    <property type="reaction ID" value="UER00361"/>
</dbReference>
<evidence type="ECO:0000256" key="2">
    <source>
        <dbReference type="ARBA" id="ARBA00005205"/>
    </source>
</evidence>
<evidence type="ECO:0000259" key="16">
    <source>
        <dbReference type="Pfam" id="PF14748"/>
    </source>
</evidence>
<accession>A0A0P4W685</accession>
<evidence type="ECO:0000259" key="15">
    <source>
        <dbReference type="Pfam" id="PF03807"/>
    </source>
</evidence>
<dbReference type="NCBIfam" id="TIGR00112">
    <property type="entry name" value="proC"/>
    <property type="match status" value="1"/>
</dbReference>
<dbReference type="Pfam" id="PF03807">
    <property type="entry name" value="F420_oxidored"/>
    <property type="match status" value="1"/>
</dbReference>
<dbReference type="PANTHER" id="PTHR11645:SF69">
    <property type="entry name" value="PYRROLINE-5-CARBOXYLATE REDUCTASE"/>
    <property type="match status" value="1"/>
</dbReference>
<evidence type="ECO:0000256" key="6">
    <source>
        <dbReference type="ARBA" id="ARBA00022490"/>
    </source>
</evidence>
<dbReference type="SUPFAM" id="SSF48179">
    <property type="entry name" value="6-phosphogluconate dehydrogenase C-terminal domain-like"/>
    <property type="match status" value="1"/>
</dbReference>
<reference evidence="17" key="1">
    <citation type="submission" date="2015-09" db="EMBL/GenBank/DDBJ databases">
        <title>Scylla olivacea transcriptome.</title>
        <authorList>
            <person name="Ikhwanuddin M."/>
        </authorList>
    </citation>
    <scope>NUCLEOTIDE SEQUENCE</scope>
</reference>
<comment type="catalytic activity">
    <reaction evidence="11">
        <text>L-proline + NAD(+) = (S)-1-pyrroline-5-carboxylate + NADH + 2 H(+)</text>
        <dbReference type="Rhea" id="RHEA:14105"/>
        <dbReference type="ChEBI" id="CHEBI:15378"/>
        <dbReference type="ChEBI" id="CHEBI:17388"/>
        <dbReference type="ChEBI" id="CHEBI:57540"/>
        <dbReference type="ChEBI" id="CHEBI:57945"/>
        <dbReference type="ChEBI" id="CHEBI:60039"/>
        <dbReference type="EC" id="1.5.1.2"/>
    </reaction>
</comment>
<comment type="catalytic activity">
    <reaction evidence="12 14">
        <text>L-proline + NADP(+) = (S)-1-pyrroline-5-carboxylate + NADPH + 2 H(+)</text>
        <dbReference type="Rhea" id="RHEA:14109"/>
        <dbReference type="ChEBI" id="CHEBI:15378"/>
        <dbReference type="ChEBI" id="CHEBI:17388"/>
        <dbReference type="ChEBI" id="CHEBI:57783"/>
        <dbReference type="ChEBI" id="CHEBI:58349"/>
        <dbReference type="ChEBI" id="CHEBI:60039"/>
        <dbReference type="EC" id="1.5.1.2"/>
    </reaction>
</comment>
<comment type="pathway">
    <text evidence="2 14">Amino-acid biosynthesis; L-proline biosynthesis; L-proline from L-glutamate 5-semialdehyde: step 1/1.</text>
</comment>
<dbReference type="Pfam" id="PF14748">
    <property type="entry name" value="P5CR_dimer"/>
    <property type="match status" value="1"/>
</dbReference>
<evidence type="ECO:0000256" key="10">
    <source>
        <dbReference type="ARBA" id="ARBA00023002"/>
    </source>
</evidence>
<evidence type="ECO:0000256" key="14">
    <source>
        <dbReference type="RuleBase" id="RU003903"/>
    </source>
</evidence>
<dbReference type="PROSITE" id="PS00521">
    <property type="entry name" value="P5CR"/>
    <property type="match status" value="1"/>
</dbReference>
<dbReference type="GO" id="GO:0005737">
    <property type="term" value="C:cytoplasm"/>
    <property type="evidence" value="ECO:0007669"/>
    <property type="project" value="UniProtKB-SubCell"/>
</dbReference>
<feature type="binding site" evidence="13">
    <location>
        <position position="78"/>
    </location>
    <ligand>
        <name>NADPH</name>
        <dbReference type="ChEBI" id="CHEBI:57783"/>
    </ligand>
</feature>
<evidence type="ECO:0000256" key="12">
    <source>
        <dbReference type="ARBA" id="ARBA00052690"/>
    </source>
</evidence>
<evidence type="ECO:0000256" key="9">
    <source>
        <dbReference type="ARBA" id="ARBA00022857"/>
    </source>
</evidence>
<dbReference type="FunFam" id="1.10.3730.10:FF:000001">
    <property type="entry name" value="Pyrroline-5-carboxylate reductase"/>
    <property type="match status" value="1"/>
</dbReference>
<proteinExistence type="inferred from homology"/>
<evidence type="ECO:0000256" key="8">
    <source>
        <dbReference type="ARBA" id="ARBA00022650"/>
    </source>
</evidence>
<dbReference type="InterPro" id="IPR028939">
    <property type="entry name" value="P5C_Rdtase_cat_N"/>
</dbReference>
<evidence type="ECO:0000256" key="11">
    <source>
        <dbReference type="ARBA" id="ARBA00050547"/>
    </source>
</evidence>
<sequence>MKDEMDTGLQGGGRAGGVAEVMNPASLGFIGCGNMAQAMLSAFLKKGLVDPHLTIASAPSERNLTKVRALGVRTTHDNNEVARTSDLVFLCVKPHLLSPVLADLLPLENNHSPLFVSVVTGVSLSDLEEMLSSVVDNPRVVRCMPNTPSAVGQGCCLYARGTQTTASDAEATSSLLSAVGMSAEIPEYQIDAACGLAGSGPAYIYMAIEALADGGVKMGLPRPLAQTLAAQTVKGAATMVLETGKHPGQLKDEVCSPGGTTIAAVHALEKNAFRNSLMSAVEASTLRSKELGAKK</sequence>
<dbReference type="SUPFAM" id="SSF51735">
    <property type="entry name" value="NAD(P)-binding Rossmann-fold domains"/>
    <property type="match status" value="1"/>
</dbReference>
<keyword evidence="9 13" id="KW-0521">NADP</keyword>
<protein>
    <recommendedName>
        <fullName evidence="5 14">Pyrroline-5-carboxylate reductase</fullName>
        <ecNumber evidence="4 14">1.5.1.2</ecNumber>
    </recommendedName>
</protein>
<dbReference type="HAMAP" id="MF_01925">
    <property type="entry name" value="P5C_reductase"/>
    <property type="match status" value="1"/>
</dbReference>
<dbReference type="InterPro" id="IPR008927">
    <property type="entry name" value="6-PGluconate_DH-like_C_sf"/>
</dbReference>
<dbReference type="PROSITE" id="PS51257">
    <property type="entry name" value="PROKAR_LIPOPROTEIN"/>
    <property type="match status" value="1"/>
</dbReference>
<keyword evidence="7 14" id="KW-0028">Amino-acid biosynthesis</keyword>
<feature type="domain" description="Pyrroline-5-carboxylate reductase catalytic N-terminal" evidence="15">
    <location>
        <begin position="27"/>
        <end position="119"/>
    </location>
</feature>
<dbReference type="EMBL" id="GDRN01088886">
    <property type="protein sequence ID" value="JAI60758.1"/>
    <property type="molecule type" value="Transcribed_RNA"/>
</dbReference>
<comment type="similarity">
    <text evidence="3 14">Belongs to the pyrroline-5-carboxylate reductase family.</text>
</comment>
<dbReference type="PANTHER" id="PTHR11645">
    <property type="entry name" value="PYRROLINE-5-CARBOXYLATE REDUCTASE"/>
    <property type="match status" value="1"/>
</dbReference>
<feature type="binding site" evidence="13">
    <location>
        <begin position="30"/>
        <end position="35"/>
    </location>
    <ligand>
        <name>NADP(+)</name>
        <dbReference type="ChEBI" id="CHEBI:58349"/>
    </ligand>
</feature>
<feature type="domain" description="Pyrroline-5-carboxylate reductase dimerisation" evidence="16">
    <location>
        <begin position="187"/>
        <end position="291"/>
    </location>
</feature>
<dbReference type="EMBL" id="GDRN01088888">
    <property type="protein sequence ID" value="JAI60757.1"/>
    <property type="molecule type" value="Transcribed_RNA"/>
</dbReference>
<dbReference type="InterPro" id="IPR029036">
    <property type="entry name" value="P5CR_dimer"/>
</dbReference>
<dbReference type="EC" id="1.5.1.2" evidence="4 14"/>
<dbReference type="InterPro" id="IPR036291">
    <property type="entry name" value="NAD(P)-bd_dom_sf"/>
</dbReference>
<evidence type="ECO:0000256" key="4">
    <source>
        <dbReference type="ARBA" id="ARBA00012855"/>
    </source>
</evidence>
<name>A0A0P4W685_SCYOL</name>
<dbReference type="PIRSF" id="PIRSF000193">
    <property type="entry name" value="Pyrrol-5-carb_rd"/>
    <property type="match status" value="1"/>
</dbReference>
<keyword evidence="10 14" id="KW-0560">Oxidoreductase</keyword>
<evidence type="ECO:0000313" key="17">
    <source>
        <dbReference type="EMBL" id="JAI60757.1"/>
    </source>
</evidence>
<comment type="subcellular location">
    <subcellularLocation>
        <location evidence="1">Cytoplasm</location>
    </subcellularLocation>
</comment>